<dbReference type="PROSITE" id="PS51186">
    <property type="entry name" value="GNAT"/>
    <property type="match status" value="1"/>
</dbReference>
<dbReference type="Gene3D" id="3.40.630.30">
    <property type="match status" value="1"/>
</dbReference>
<dbReference type="KEGG" id="ard:AXF14_10740"/>
<dbReference type="Proteomes" id="UP000065220">
    <property type="component" value="Chromosome"/>
</dbReference>
<keyword evidence="3" id="KW-1185">Reference proteome</keyword>
<dbReference type="SUPFAM" id="SSF55729">
    <property type="entry name" value="Acyl-CoA N-acyltransferases (Nat)"/>
    <property type="match status" value="1"/>
</dbReference>
<evidence type="ECO:0000259" key="1">
    <source>
        <dbReference type="PROSITE" id="PS51186"/>
    </source>
</evidence>
<organism evidence="2 3">
    <name type="scientific">Actinomyces radicidentis</name>
    <dbReference type="NCBI Taxonomy" id="111015"/>
    <lineage>
        <taxon>Bacteria</taxon>
        <taxon>Bacillati</taxon>
        <taxon>Actinomycetota</taxon>
        <taxon>Actinomycetes</taxon>
        <taxon>Actinomycetales</taxon>
        <taxon>Actinomycetaceae</taxon>
        <taxon>Actinomyces</taxon>
    </lineage>
</organism>
<gene>
    <name evidence="2" type="ORF">AXF14_10740</name>
</gene>
<reference evidence="3" key="1">
    <citation type="submission" date="2016-02" db="EMBL/GenBank/DDBJ databases">
        <authorList>
            <person name="Holder M.E."/>
            <person name="Ajami N.J."/>
            <person name="Petrosino J.F."/>
        </authorList>
    </citation>
    <scope>NUCLEOTIDE SEQUENCE [LARGE SCALE GENOMIC DNA]</scope>
    <source>
        <strain evidence="3">CCUG 36733</strain>
    </source>
</reference>
<dbReference type="EMBL" id="CP014228">
    <property type="protein sequence ID" value="AMD87965.1"/>
    <property type="molecule type" value="Genomic_DNA"/>
</dbReference>
<name>A0A120KLD8_ACTRD</name>
<proteinExistence type="predicted"/>
<sequence>MSAIPPSSLRLTRMTPSAARTIADEWRYPPPYDFYDAEADPEDYAELVTPEEWPEIMEQALDGGELVGFLAAERGEDDAWEIGLGMRPDLTGHGTGESFVRACLARLQELVPDVDEVVLGVAAFNERAIRVYERCGFVRTGEYDQETNGGVHRFVRMRLSA</sequence>
<protein>
    <recommendedName>
        <fullName evidence="1">N-acetyltransferase domain-containing protein</fullName>
    </recommendedName>
</protein>
<feature type="domain" description="N-acetyltransferase" evidence="1">
    <location>
        <begin position="9"/>
        <end position="161"/>
    </location>
</feature>
<evidence type="ECO:0000313" key="2">
    <source>
        <dbReference type="EMBL" id="AMD87965.1"/>
    </source>
</evidence>
<dbReference type="Pfam" id="PF00583">
    <property type="entry name" value="Acetyltransf_1"/>
    <property type="match status" value="1"/>
</dbReference>
<dbReference type="InterPro" id="IPR000182">
    <property type="entry name" value="GNAT_dom"/>
</dbReference>
<evidence type="ECO:0000313" key="3">
    <source>
        <dbReference type="Proteomes" id="UP000065220"/>
    </source>
</evidence>
<dbReference type="AlphaFoldDB" id="A0A120KLD8"/>
<accession>A0A120KLD8</accession>
<dbReference type="GO" id="GO:0016747">
    <property type="term" value="F:acyltransferase activity, transferring groups other than amino-acyl groups"/>
    <property type="evidence" value="ECO:0007669"/>
    <property type="project" value="InterPro"/>
</dbReference>
<dbReference type="RefSeq" id="WP_067943126.1">
    <property type="nucleotide sequence ID" value="NZ_CP014228.1"/>
</dbReference>
<dbReference type="InterPro" id="IPR016181">
    <property type="entry name" value="Acyl_CoA_acyltransferase"/>
</dbReference>